<gene>
    <name evidence="1" type="ORF">AWRI1631_151140</name>
</gene>
<protein>
    <submittedName>
        <fullName evidence="1">Uncharacterized protein</fullName>
    </submittedName>
</protein>
<dbReference type="OrthoDB" id="4049366at2759"/>
<reference evidence="1 2" key="1">
    <citation type="journal article" date="2008" name="FEMS Yeast Res.">
        <title>Comparative genome analysis of a Saccharomyces cerevisiae wine strain.</title>
        <authorList>
            <person name="Borneman A.R."/>
            <person name="Forgan A.H."/>
            <person name="Pretorius I.S."/>
            <person name="Chambers P.J."/>
        </authorList>
    </citation>
    <scope>NUCLEOTIDE SEQUENCE [LARGE SCALE GENOMIC DNA]</scope>
    <source>
        <strain evidence="1 2">AWRI1631</strain>
    </source>
</reference>
<organism evidence="1 2">
    <name type="scientific">Saccharomyces cerevisiae (strain AWRI1631)</name>
    <name type="common">Baker's yeast</name>
    <dbReference type="NCBI Taxonomy" id="545124"/>
    <lineage>
        <taxon>Eukaryota</taxon>
        <taxon>Fungi</taxon>
        <taxon>Dikarya</taxon>
        <taxon>Ascomycota</taxon>
        <taxon>Saccharomycotina</taxon>
        <taxon>Saccharomycetes</taxon>
        <taxon>Saccharomycetales</taxon>
        <taxon>Saccharomycetaceae</taxon>
        <taxon>Saccharomyces</taxon>
    </lineage>
</organism>
<sequence>MSESKFIFLIFNNDSMCKSEALSKELFSNAKFSKNNKFSNSDLAGFSLLAVSLSGNTIKDVALCITGLLAGDGILDTNGEIRDPFNGSRDADNVAVSVKFLVCLSEGGYAITGAFFFNSCKMSGLFTIISKDLLKMVNLTPSEFGDMGLYENACGDSLGTATRSERSSSLNVDENESTDEEACWYKHGGLESPTNGVFLEYEMSAGAAALTGYVIVFFVYDSLF</sequence>
<dbReference type="EMBL" id="ABSV01002111">
    <property type="protein sequence ID" value="EDZ69429.1"/>
    <property type="molecule type" value="Genomic_DNA"/>
</dbReference>
<evidence type="ECO:0000313" key="2">
    <source>
        <dbReference type="Proteomes" id="UP000008988"/>
    </source>
</evidence>
<name>B5VRK6_YEAS6</name>
<accession>B5VRK6</accession>
<proteinExistence type="predicted"/>
<evidence type="ECO:0000313" key="1">
    <source>
        <dbReference type="EMBL" id="EDZ69429.1"/>
    </source>
</evidence>
<dbReference type="AlphaFoldDB" id="B5VRK6"/>
<comment type="caution">
    <text evidence="1">The sequence shown here is derived from an EMBL/GenBank/DDBJ whole genome shotgun (WGS) entry which is preliminary data.</text>
</comment>
<dbReference type="Proteomes" id="UP000008988">
    <property type="component" value="Unassembled WGS sequence"/>
</dbReference>